<dbReference type="RefSeq" id="WP_011310837.1">
    <property type="nucleotide sequence ID" value="NC_007404.1"/>
</dbReference>
<dbReference type="STRING" id="292415.Tbd_0324"/>
<evidence type="ECO:0000256" key="1">
    <source>
        <dbReference type="SAM" id="Phobius"/>
    </source>
</evidence>
<evidence type="ECO:0000313" key="3">
    <source>
        <dbReference type="Proteomes" id="UP000008291"/>
    </source>
</evidence>
<dbReference type="EMBL" id="CP000116">
    <property type="protein sequence ID" value="AAZ96277.1"/>
    <property type="molecule type" value="Genomic_DNA"/>
</dbReference>
<sequence>MKQVDPEDCVGEAAGAFVFRSRPNCSLTSAQEQLALWSLAAPCGAAAIAFALAGYWIILLYAGLQVGVLAWAFRALRERKDDYERLTIDGDRVVLEWRSRKREGRRELNRQWTRVRCTCAAPGRNCRVGVCCYGRETLVGQYLSDEARLRLAATLRSKLQA</sequence>
<dbReference type="AlphaFoldDB" id="Q3SLX6"/>
<dbReference type="Pfam" id="PF10003">
    <property type="entry name" value="DUF2244"/>
    <property type="match status" value="1"/>
</dbReference>
<dbReference type="HOGENOM" id="CLU_096000_4_0_4"/>
<keyword evidence="1" id="KW-0472">Membrane</keyword>
<gene>
    <name evidence="2" type="ordered locus">Tbd_0324</name>
</gene>
<accession>Q3SLX6</accession>
<organism evidence="2 3">
    <name type="scientific">Thiobacillus denitrificans (strain ATCC 25259 / T1)</name>
    <dbReference type="NCBI Taxonomy" id="292415"/>
    <lineage>
        <taxon>Bacteria</taxon>
        <taxon>Pseudomonadati</taxon>
        <taxon>Pseudomonadota</taxon>
        <taxon>Betaproteobacteria</taxon>
        <taxon>Nitrosomonadales</taxon>
        <taxon>Thiobacillaceae</taxon>
        <taxon>Thiobacillus</taxon>
    </lineage>
</organism>
<keyword evidence="3" id="KW-1185">Reference proteome</keyword>
<dbReference type="InterPro" id="IPR019253">
    <property type="entry name" value="DUF2244_TM"/>
</dbReference>
<keyword evidence="1" id="KW-1133">Transmembrane helix</keyword>
<evidence type="ECO:0000313" key="2">
    <source>
        <dbReference type="EMBL" id="AAZ96277.1"/>
    </source>
</evidence>
<dbReference type="KEGG" id="tbd:Tbd_0324"/>
<protein>
    <submittedName>
        <fullName evidence="2">Probable transmembrane protein</fullName>
    </submittedName>
</protein>
<dbReference type="OrthoDB" id="9091577at2"/>
<name>Q3SLX6_THIDA</name>
<reference evidence="2 3" key="1">
    <citation type="journal article" date="2006" name="J. Bacteriol.">
        <title>The genome sequence of the obligately chemolithoautotrophic, facultatively anaerobic bacterium Thiobacillus denitrificans.</title>
        <authorList>
            <person name="Beller H.R."/>
            <person name="Chain P.S."/>
            <person name="Letain T.E."/>
            <person name="Chakicherla A."/>
            <person name="Larimer F.W."/>
            <person name="Richardson P.M."/>
            <person name="Coleman M.A."/>
            <person name="Wood A.P."/>
            <person name="Kelly D.P."/>
        </authorList>
    </citation>
    <scope>NUCLEOTIDE SEQUENCE [LARGE SCALE GENOMIC DNA]</scope>
    <source>
        <strain evidence="2 3">ATCC 25259</strain>
    </source>
</reference>
<dbReference type="Proteomes" id="UP000008291">
    <property type="component" value="Chromosome"/>
</dbReference>
<keyword evidence="1 2" id="KW-0812">Transmembrane</keyword>
<dbReference type="eggNOG" id="COG5488">
    <property type="taxonomic scope" value="Bacteria"/>
</dbReference>
<feature type="transmembrane region" description="Helical" evidence="1">
    <location>
        <begin position="58"/>
        <end position="76"/>
    </location>
</feature>
<proteinExistence type="predicted"/>